<evidence type="ECO:0000313" key="2">
    <source>
        <dbReference type="Proteomes" id="UP000326780"/>
    </source>
</evidence>
<organism evidence="1 2">
    <name type="scientific">Variovorax paradoxus</name>
    <dbReference type="NCBI Taxonomy" id="34073"/>
    <lineage>
        <taxon>Bacteria</taxon>
        <taxon>Pseudomonadati</taxon>
        <taxon>Pseudomonadota</taxon>
        <taxon>Betaproteobacteria</taxon>
        <taxon>Burkholderiales</taxon>
        <taxon>Comamonadaceae</taxon>
        <taxon>Variovorax</taxon>
    </lineage>
</organism>
<dbReference type="Proteomes" id="UP000326780">
    <property type="component" value="Chromosome"/>
</dbReference>
<dbReference type="EMBL" id="CP045644">
    <property type="protein sequence ID" value="QFZ83732.1"/>
    <property type="molecule type" value="Genomic_DNA"/>
</dbReference>
<sequence>MCRSIKTLYNFEPPATEQEIRAAALQFVRKLSGFSVPSRANEQAFERAVDEVAATAGRLIESLVTTAEPRDREVEAERAKARSALRFGAPTSTSDA</sequence>
<dbReference type="Pfam" id="PF10041">
    <property type="entry name" value="DUF2277"/>
    <property type="match status" value="1"/>
</dbReference>
<protein>
    <submittedName>
        <fullName evidence="1">DUF2277 family protein</fullName>
    </submittedName>
</protein>
<name>A0A5Q0M5K8_VARPD</name>
<accession>A0A5Q0M5K8</accession>
<gene>
    <name evidence="1" type="ORF">GFK26_13705</name>
</gene>
<dbReference type="InterPro" id="IPR018735">
    <property type="entry name" value="DUF2277"/>
</dbReference>
<proteinExistence type="predicted"/>
<reference evidence="1 2" key="1">
    <citation type="submission" date="2019-10" db="EMBL/GenBank/DDBJ databases">
        <title>Complete genome sequence of Variovorax paradoxus 5C-2.</title>
        <authorList>
            <person name="Gogoleva N.E."/>
            <person name="Balkin A.S."/>
        </authorList>
    </citation>
    <scope>NUCLEOTIDE SEQUENCE [LARGE SCALE GENOMIC DNA]</scope>
    <source>
        <strain evidence="1 2">5C-2</strain>
    </source>
</reference>
<evidence type="ECO:0000313" key="1">
    <source>
        <dbReference type="EMBL" id="QFZ83732.1"/>
    </source>
</evidence>
<dbReference type="RefSeq" id="WP_153282421.1">
    <property type="nucleotide sequence ID" value="NZ_CP045644.1"/>
</dbReference>
<dbReference type="AlphaFoldDB" id="A0A5Q0M5K8"/>